<dbReference type="InterPro" id="IPR015422">
    <property type="entry name" value="PyrdxlP-dep_Trfase_small"/>
</dbReference>
<keyword evidence="7" id="KW-0456">Lyase</keyword>
<dbReference type="Gene3D" id="3.90.1150.10">
    <property type="entry name" value="Aspartate Aminotransferase, domain 1"/>
    <property type="match status" value="1"/>
</dbReference>
<dbReference type="InterPro" id="IPR015424">
    <property type="entry name" value="PyrdxlP-dep_Trfase"/>
</dbReference>
<evidence type="ECO:0000313" key="11">
    <source>
        <dbReference type="EMBL" id="KNZ71190.1"/>
    </source>
</evidence>
<dbReference type="GO" id="GO:0048472">
    <property type="term" value="F:threonine-phosphate decarboxylase activity"/>
    <property type="evidence" value="ECO:0007669"/>
    <property type="project" value="UniProtKB-EC"/>
</dbReference>
<organism evidence="11 12">
    <name type="scientific">Thermincola ferriacetica</name>
    <dbReference type="NCBI Taxonomy" id="281456"/>
    <lineage>
        <taxon>Bacteria</taxon>
        <taxon>Bacillati</taxon>
        <taxon>Bacillota</taxon>
        <taxon>Clostridia</taxon>
        <taxon>Eubacteriales</taxon>
        <taxon>Thermincolaceae</taxon>
        <taxon>Thermincola</taxon>
    </lineage>
</organism>
<dbReference type="EMBL" id="LGTE01000001">
    <property type="protein sequence ID" value="KNZ71190.1"/>
    <property type="molecule type" value="Genomic_DNA"/>
</dbReference>
<dbReference type="Proteomes" id="UP000037175">
    <property type="component" value="Unassembled WGS sequence"/>
</dbReference>
<comment type="function">
    <text evidence="2">Decarboxylates L-threonine-O-3-phosphate to yield (R)-1-amino-2-propanol O-2-phosphate, the precursor for the linkage between the nucleotide loop and the corrin ring in cobalamin.</text>
</comment>
<evidence type="ECO:0000256" key="8">
    <source>
        <dbReference type="ARBA" id="ARBA00029996"/>
    </source>
</evidence>
<evidence type="ECO:0000256" key="9">
    <source>
        <dbReference type="ARBA" id="ARBA00048531"/>
    </source>
</evidence>
<evidence type="ECO:0000256" key="6">
    <source>
        <dbReference type="ARBA" id="ARBA00022898"/>
    </source>
</evidence>
<evidence type="ECO:0000259" key="10">
    <source>
        <dbReference type="Pfam" id="PF00155"/>
    </source>
</evidence>
<comment type="cofactor">
    <cofactor evidence="1">
        <name>pyridoxal 5'-phosphate</name>
        <dbReference type="ChEBI" id="CHEBI:597326"/>
    </cofactor>
</comment>
<sequence length="357" mass="39886">MHGGNLRAAAEKYGIAISDLIDFSANINPLGPSTKALEAIRNSLDRVAHYPDPDCLELRRALAEYIRLPLENIIMGNGAVELIFILMHVLKPQAVLIPAPTFGEYEAAAISAGCQIKSLPLNREENFLLNVDQVVNTLKNVDAVFICNPNNPTGQLTGRAELEYIIREARKKNVWVIVDEAFIDFLAEKTLYSVMDLIKRYENLFILYSLTKFHALPGLRLGAGLGNRSLVSKMMSHKDPWNVNVLAQIAGVASLKDEKYMQDTVNMVQKEKLYLYEQLKKIAGLHPYPPSANYVFVDVSKTGRTSTEITEMMGKKGILVRDCSSYKNLGCGYIRVAVRKRDDNNMLLQALPETVNL</sequence>
<evidence type="ECO:0000256" key="1">
    <source>
        <dbReference type="ARBA" id="ARBA00001933"/>
    </source>
</evidence>
<name>A0A0L6W6P3_9FIRM</name>
<dbReference type="Pfam" id="PF00155">
    <property type="entry name" value="Aminotran_1_2"/>
    <property type="match status" value="1"/>
</dbReference>
<dbReference type="InterPro" id="IPR005860">
    <property type="entry name" value="CobD"/>
</dbReference>
<feature type="domain" description="Aminotransferase class I/classII large" evidence="10">
    <location>
        <begin position="19"/>
        <end position="351"/>
    </location>
</feature>
<keyword evidence="12" id="KW-1185">Reference proteome</keyword>
<evidence type="ECO:0000256" key="2">
    <source>
        <dbReference type="ARBA" id="ARBA00003444"/>
    </source>
</evidence>
<gene>
    <name evidence="11" type="ORF">Tfer_0269</name>
</gene>
<keyword evidence="6" id="KW-0663">Pyridoxal phosphate</keyword>
<dbReference type="GO" id="GO:0009236">
    <property type="term" value="P:cobalamin biosynthetic process"/>
    <property type="evidence" value="ECO:0007669"/>
    <property type="project" value="UniProtKB-UniPathway"/>
</dbReference>
<dbReference type="PATRIC" id="fig|281456.6.peg.284"/>
<dbReference type="AlphaFoldDB" id="A0A0L6W6P3"/>
<dbReference type="Gene3D" id="3.40.640.10">
    <property type="entry name" value="Type I PLP-dependent aspartate aminotransferase-like (Major domain)"/>
    <property type="match status" value="1"/>
</dbReference>
<accession>A0A0L6W6P3</accession>
<dbReference type="UniPathway" id="UPA00148"/>
<dbReference type="PROSITE" id="PS00105">
    <property type="entry name" value="AA_TRANSFER_CLASS_1"/>
    <property type="match status" value="1"/>
</dbReference>
<dbReference type="CDD" id="cd00609">
    <property type="entry name" value="AAT_like"/>
    <property type="match status" value="1"/>
</dbReference>
<dbReference type="EC" id="4.1.1.81" evidence="4"/>
<comment type="pathway">
    <text evidence="3">Cofactor biosynthesis; adenosylcobalamin biosynthesis.</text>
</comment>
<dbReference type="NCBIfam" id="TIGR01140">
    <property type="entry name" value="L_thr_O3P_dcar"/>
    <property type="match status" value="1"/>
</dbReference>
<evidence type="ECO:0000313" key="12">
    <source>
        <dbReference type="Proteomes" id="UP000037175"/>
    </source>
</evidence>
<dbReference type="GO" id="GO:0030170">
    <property type="term" value="F:pyridoxal phosphate binding"/>
    <property type="evidence" value="ECO:0007669"/>
    <property type="project" value="InterPro"/>
</dbReference>
<dbReference type="PANTHER" id="PTHR42885">
    <property type="entry name" value="HISTIDINOL-PHOSPHATE AMINOTRANSFERASE-RELATED"/>
    <property type="match status" value="1"/>
</dbReference>
<protein>
    <recommendedName>
        <fullName evidence="4">threonine-phosphate decarboxylase</fullName>
        <ecNumber evidence="4">4.1.1.81</ecNumber>
    </recommendedName>
    <alternativeName>
        <fullName evidence="8">L-threonine-O-3-phosphate decarboxylase</fullName>
    </alternativeName>
</protein>
<reference evidence="12" key="1">
    <citation type="submission" date="2015-07" db="EMBL/GenBank/DDBJ databases">
        <title>Complete Genome of Thermincola ferriacetica strain Z-0001T.</title>
        <authorList>
            <person name="Lusk B."/>
            <person name="Badalamenti J.P."/>
            <person name="Parameswaran P."/>
            <person name="Bond D.R."/>
            <person name="Torres C.I."/>
        </authorList>
    </citation>
    <scope>NUCLEOTIDE SEQUENCE [LARGE SCALE GENOMIC DNA]</scope>
    <source>
        <strain evidence="12">Z-0001</strain>
    </source>
</reference>
<evidence type="ECO:0000256" key="5">
    <source>
        <dbReference type="ARBA" id="ARBA00022573"/>
    </source>
</evidence>
<keyword evidence="5" id="KW-0169">Cobalamin biosynthesis</keyword>
<evidence type="ECO:0000256" key="3">
    <source>
        <dbReference type="ARBA" id="ARBA00004953"/>
    </source>
</evidence>
<dbReference type="SUPFAM" id="SSF53383">
    <property type="entry name" value="PLP-dependent transferases"/>
    <property type="match status" value="1"/>
</dbReference>
<dbReference type="PANTHER" id="PTHR42885:SF1">
    <property type="entry name" value="THREONINE-PHOSPHATE DECARBOXYLASE"/>
    <property type="match status" value="1"/>
</dbReference>
<comment type="catalytic activity">
    <reaction evidence="9">
        <text>O-phospho-L-threonine + H(+) = (R)-1-aminopropan-2-yl phosphate + CO2</text>
        <dbReference type="Rhea" id="RHEA:11492"/>
        <dbReference type="ChEBI" id="CHEBI:15378"/>
        <dbReference type="ChEBI" id="CHEBI:16526"/>
        <dbReference type="ChEBI" id="CHEBI:58563"/>
        <dbReference type="ChEBI" id="CHEBI:58675"/>
        <dbReference type="EC" id="4.1.1.81"/>
    </reaction>
</comment>
<dbReference type="InterPro" id="IPR015421">
    <property type="entry name" value="PyrdxlP-dep_Trfase_major"/>
</dbReference>
<comment type="caution">
    <text evidence="11">The sequence shown here is derived from an EMBL/GenBank/DDBJ whole genome shotgun (WGS) entry which is preliminary data.</text>
</comment>
<proteinExistence type="predicted"/>
<dbReference type="InterPro" id="IPR004839">
    <property type="entry name" value="Aminotransferase_I/II_large"/>
</dbReference>
<evidence type="ECO:0000256" key="4">
    <source>
        <dbReference type="ARBA" id="ARBA00012285"/>
    </source>
</evidence>
<dbReference type="InterPro" id="IPR004838">
    <property type="entry name" value="NHTrfase_class1_PyrdxlP-BS"/>
</dbReference>
<evidence type="ECO:0000256" key="7">
    <source>
        <dbReference type="ARBA" id="ARBA00023239"/>
    </source>
</evidence>